<dbReference type="OrthoDB" id="5862337at2759"/>
<protein>
    <recommendedName>
        <fullName evidence="4">Integrase zinc-binding domain-containing protein</fullName>
    </recommendedName>
</protein>
<evidence type="ECO:0008006" key="4">
    <source>
        <dbReference type="Google" id="ProtNLM"/>
    </source>
</evidence>
<organism evidence="2 3">
    <name type="scientific">Teladorsagia circumcincta</name>
    <name type="common">Brown stomach worm</name>
    <name type="synonym">Ostertagia circumcincta</name>
    <dbReference type="NCBI Taxonomy" id="45464"/>
    <lineage>
        <taxon>Eukaryota</taxon>
        <taxon>Metazoa</taxon>
        <taxon>Ecdysozoa</taxon>
        <taxon>Nematoda</taxon>
        <taxon>Chromadorea</taxon>
        <taxon>Rhabditida</taxon>
        <taxon>Rhabditina</taxon>
        <taxon>Rhabditomorpha</taxon>
        <taxon>Strongyloidea</taxon>
        <taxon>Trichostrongylidae</taxon>
        <taxon>Teladorsagia</taxon>
    </lineage>
</organism>
<evidence type="ECO:0000256" key="1">
    <source>
        <dbReference type="SAM" id="MobiDB-lite"/>
    </source>
</evidence>
<dbReference type="Proteomes" id="UP000230423">
    <property type="component" value="Unassembled WGS sequence"/>
</dbReference>
<name>A0A2G9UBW2_TELCI</name>
<sequence length="190" mass="22108">MDRERQSLEKIIRALEVKIDKLRKKQPCDPRRFLTGTSTPPSTTMQAVYRSLPKMSHVLPRRTIAYVSFEPRRSQQLAEETIEHSSQLRPPAQRPFNATRVPTLRVPHRHPACTPANSYKSTPRRTSRNESDEGRSHVFWTKIFDDLEKLVHTCATCQEAAKSPVKSTLCSWPRPKCTMEPEPYRFRRPE</sequence>
<gene>
    <name evidence="2" type="ORF">TELCIR_10531</name>
</gene>
<feature type="region of interest" description="Disordered" evidence="1">
    <location>
        <begin position="107"/>
        <end position="134"/>
    </location>
</feature>
<dbReference type="AlphaFoldDB" id="A0A2G9UBW2"/>
<evidence type="ECO:0000313" key="2">
    <source>
        <dbReference type="EMBL" id="PIO67711.1"/>
    </source>
</evidence>
<keyword evidence="3" id="KW-1185">Reference proteome</keyword>
<reference evidence="2 3" key="1">
    <citation type="submission" date="2015-09" db="EMBL/GenBank/DDBJ databases">
        <title>Draft genome of the parasitic nematode Teladorsagia circumcincta isolate WARC Sus (inbred).</title>
        <authorList>
            <person name="Mitreva M."/>
        </authorList>
    </citation>
    <scope>NUCLEOTIDE SEQUENCE [LARGE SCALE GENOMIC DNA]</scope>
    <source>
        <strain evidence="2 3">S</strain>
    </source>
</reference>
<accession>A0A2G9UBW2</accession>
<evidence type="ECO:0000313" key="3">
    <source>
        <dbReference type="Proteomes" id="UP000230423"/>
    </source>
</evidence>
<proteinExistence type="predicted"/>
<dbReference type="EMBL" id="KZ347443">
    <property type="protein sequence ID" value="PIO67711.1"/>
    <property type="molecule type" value="Genomic_DNA"/>
</dbReference>